<organism evidence="3 4">
    <name type="scientific">Nostoc commune NIES-4072</name>
    <dbReference type="NCBI Taxonomy" id="2005467"/>
    <lineage>
        <taxon>Bacteria</taxon>
        <taxon>Bacillati</taxon>
        <taxon>Cyanobacteriota</taxon>
        <taxon>Cyanophyceae</taxon>
        <taxon>Nostocales</taxon>
        <taxon>Nostocaceae</taxon>
        <taxon>Nostoc</taxon>
    </lineage>
</organism>
<evidence type="ECO:0000256" key="1">
    <source>
        <dbReference type="SAM" id="SignalP"/>
    </source>
</evidence>
<protein>
    <recommendedName>
        <fullName evidence="2">Phosphatidic acid phosphatase type 2/haloperoxidase domain-containing protein</fullName>
    </recommendedName>
</protein>
<dbReference type="Proteomes" id="UP000245124">
    <property type="component" value="Unassembled WGS sequence"/>
</dbReference>
<proteinExistence type="predicted"/>
<dbReference type="Pfam" id="PF01569">
    <property type="entry name" value="PAP2"/>
    <property type="match status" value="1"/>
</dbReference>
<gene>
    <name evidence="3" type="ORF">NIES4072_62850</name>
</gene>
<feature type="domain" description="Phosphatidic acid phosphatase type 2/haloperoxidase" evidence="2">
    <location>
        <begin position="150"/>
        <end position="264"/>
    </location>
</feature>
<dbReference type="InterPro" id="IPR036938">
    <property type="entry name" value="PAP2/HPO_sf"/>
</dbReference>
<dbReference type="EMBL" id="BDUD01000001">
    <property type="protein sequence ID" value="GBG22574.1"/>
    <property type="molecule type" value="Genomic_DNA"/>
</dbReference>
<keyword evidence="4" id="KW-1185">Reference proteome</keyword>
<accession>A0A2R5G450</accession>
<dbReference type="InterPro" id="IPR000326">
    <property type="entry name" value="PAP2/HPO"/>
</dbReference>
<feature type="signal peptide" evidence="1">
    <location>
        <begin position="1"/>
        <end position="26"/>
    </location>
</feature>
<sequence length="408" mass="43885">MRNSFFLKSASAISLLVFTAIPAAHAQVPNQPDNVRFNPKDTFTNPQFPTILDDSQIVAPTAPNWVIPQNPVRKFDKFILPPPPSNTSAQTADELRELNQLAATRTNPNTIKVISRWNFDPPASNYNYYFDHLVQLYKYSPPLAARCSAMLNEGIYAGLLAAWYNKFMYLRPRPDQVTNYTFQAANPIMPTPYHPAYPSGHSTSAGVFMAVGPACFPEEPVENFVALGREASLSRRQGGVHYYSDSVAGEALGYTIGSAVVRGYRDDASPLGGNTAASVYSRPPSFNSNGTATTTLVQKKATITVGPQLSSDPGNPGKQRIILAPIRPNGQFSNAPVVQNSPNSLFNIPASSTTQLGPVAPTTVNPTGTGNNAPATFSDPNPAPSFFIINDSGPLAPLNQVDSAPSNK</sequence>
<reference evidence="3 4" key="1">
    <citation type="submission" date="2017-06" db="EMBL/GenBank/DDBJ databases">
        <title>Genome sequencing of cyanobaciteial culture collection at National Institute for Environmental Studies (NIES).</title>
        <authorList>
            <person name="Hirose Y."/>
            <person name="Shimura Y."/>
            <person name="Fujisawa T."/>
            <person name="Nakamura Y."/>
            <person name="Kawachi M."/>
        </authorList>
    </citation>
    <scope>NUCLEOTIDE SEQUENCE [LARGE SCALE GENOMIC DNA]</scope>
    <source>
        <strain evidence="3 4">NIES-4072</strain>
    </source>
</reference>
<keyword evidence="1" id="KW-0732">Signal</keyword>
<dbReference type="AlphaFoldDB" id="A0A2R5G450"/>
<dbReference type="RefSeq" id="WP_109012277.1">
    <property type="nucleotide sequence ID" value="NZ_BDUD01000001.1"/>
</dbReference>
<evidence type="ECO:0000313" key="3">
    <source>
        <dbReference type="EMBL" id="GBG22574.1"/>
    </source>
</evidence>
<feature type="chain" id="PRO_5015352298" description="Phosphatidic acid phosphatase type 2/haloperoxidase domain-containing protein" evidence="1">
    <location>
        <begin position="27"/>
        <end position="408"/>
    </location>
</feature>
<comment type="caution">
    <text evidence="3">The sequence shown here is derived from an EMBL/GenBank/DDBJ whole genome shotgun (WGS) entry which is preliminary data.</text>
</comment>
<evidence type="ECO:0000259" key="2">
    <source>
        <dbReference type="Pfam" id="PF01569"/>
    </source>
</evidence>
<dbReference type="SUPFAM" id="SSF48317">
    <property type="entry name" value="Acid phosphatase/Vanadium-dependent haloperoxidase"/>
    <property type="match status" value="1"/>
</dbReference>
<dbReference type="PANTHER" id="PTHR34599">
    <property type="entry name" value="PEROXIDASE-RELATED"/>
    <property type="match status" value="1"/>
</dbReference>
<name>A0A2R5G450_NOSCO</name>
<dbReference type="CDD" id="cd03398">
    <property type="entry name" value="PAP2_haloperoxidase"/>
    <property type="match status" value="1"/>
</dbReference>
<dbReference type="PANTHER" id="PTHR34599:SF1">
    <property type="entry name" value="PHOSPHATIDIC ACID PHOSPHATASE TYPE 2_HALOPEROXIDASE DOMAIN-CONTAINING PROTEIN"/>
    <property type="match status" value="1"/>
</dbReference>
<evidence type="ECO:0000313" key="4">
    <source>
        <dbReference type="Proteomes" id="UP000245124"/>
    </source>
</evidence>
<dbReference type="InterPro" id="IPR052559">
    <property type="entry name" value="V-haloperoxidase"/>
</dbReference>
<dbReference type="OrthoDB" id="7793240at2"/>
<dbReference type="Gene3D" id="1.10.606.20">
    <property type="match status" value="1"/>
</dbReference>